<keyword evidence="3" id="KW-1185">Reference proteome</keyword>
<feature type="domain" description="SUF system FeS cluster assembly SufBD core" evidence="1">
    <location>
        <begin position="160"/>
        <end position="400"/>
    </location>
</feature>
<dbReference type="EMBL" id="JADXDR010000023">
    <property type="protein sequence ID" value="KAI7844876.1"/>
    <property type="molecule type" value="Genomic_DNA"/>
</dbReference>
<proteinExistence type="predicted"/>
<evidence type="ECO:0000259" key="1">
    <source>
        <dbReference type="Pfam" id="PF01458"/>
    </source>
</evidence>
<organism evidence="2 3">
    <name type="scientific">Chlorella ohadii</name>
    <dbReference type="NCBI Taxonomy" id="2649997"/>
    <lineage>
        <taxon>Eukaryota</taxon>
        <taxon>Viridiplantae</taxon>
        <taxon>Chlorophyta</taxon>
        <taxon>core chlorophytes</taxon>
        <taxon>Trebouxiophyceae</taxon>
        <taxon>Chlorellales</taxon>
        <taxon>Chlorellaceae</taxon>
        <taxon>Chlorella clade</taxon>
        <taxon>Chlorella</taxon>
    </lineage>
</organism>
<dbReference type="Proteomes" id="UP001205105">
    <property type="component" value="Unassembled WGS sequence"/>
</dbReference>
<comment type="caution">
    <text evidence="2">The sequence shown here is derived from an EMBL/GenBank/DDBJ whole genome shotgun (WGS) entry which is preliminary data.</text>
</comment>
<evidence type="ECO:0000313" key="2">
    <source>
        <dbReference type="EMBL" id="KAI7844876.1"/>
    </source>
</evidence>
<protein>
    <recommendedName>
        <fullName evidence="1">SUF system FeS cluster assembly SufBD core domain-containing protein</fullName>
    </recommendedName>
</protein>
<dbReference type="InterPro" id="IPR000825">
    <property type="entry name" value="SUF_FeS_clus_asmbl_SufBD_core"/>
</dbReference>
<dbReference type="GO" id="GO:0016226">
    <property type="term" value="P:iron-sulfur cluster assembly"/>
    <property type="evidence" value="ECO:0007669"/>
    <property type="project" value="InterPro"/>
</dbReference>
<dbReference type="Pfam" id="PF01458">
    <property type="entry name" value="SUFBD_core"/>
    <property type="match status" value="1"/>
</dbReference>
<gene>
    <name evidence="2" type="ORF">COHA_001529</name>
</gene>
<dbReference type="AlphaFoldDB" id="A0AAD5DZ12"/>
<name>A0AAD5DZ12_9CHLO</name>
<evidence type="ECO:0000313" key="3">
    <source>
        <dbReference type="Proteomes" id="UP001205105"/>
    </source>
</evidence>
<sequence length="432" mass="45578">MQACRLPAASHGPAVRPMPAAAAVKVMPQQRRKWRRAARAGRAAAASAAAAPVAAEDKWIERALEAVAPDAAALPQPLANLHSGCLVALATQRMPTSRNEEYRFTDGAQSRARGGPFATLNGASAREVLVVHVPANLTVPGPIHVLYLSSGSGSSAAGSTPAAAPRLLAVLEEGSSADIVEEFAALGGSGSGAGSAAAPAVTYLTNAVAEFELDDRAQLKHSYVELEGAGAAHMKATLVNQGRESSYTLTEARVGGSLSRHDLSIEQLGEATQSQMRSFLLCGDRQLHDLHSKLRLDHPNGEASQLHKCIVSAASGRGVFDGNVKVNRLAQKTDAQQLSRNLLLVPRAQVNVKPNLQIIADDVKCTHGCTVSDLEEEELFYLRARGISAEVARQMLVYSFGREVVQGLRDDALQGRVEAAVRDTLSAFAPSL</sequence>
<dbReference type="InterPro" id="IPR055346">
    <property type="entry name" value="Fe-S_cluster_assembly_SufBD"/>
</dbReference>
<dbReference type="PANTHER" id="PTHR43575">
    <property type="entry name" value="PROTEIN ABCI7, CHLOROPLASTIC"/>
    <property type="match status" value="1"/>
</dbReference>
<accession>A0AAD5DZ12</accession>
<dbReference type="InterPro" id="IPR037284">
    <property type="entry name" value="SUF_FeS_clus_asmbl_SufBD_sf"/>
</dbReference>
<reference evidence="2" key="1">
    <citation type="submission" date="2020-11" db="EMBL/GenBank/DDBJ databases">
        <title>Chlorella ohadii genome sequencing and assembly.</title>
        <authorList>
            <person name="Murik O."/>
            <person name="Treves H."/>
            <person name="Kedem I."/>
            <person name="Shotland Y."/>
            <person name="Kaplan A."/>
        </authorList>
    </citation>
    <scope>NUCLEOTIDE SEQUENCE</scope>
    <source>
        <strain evidence="2">1</strain>
    </source>
</reference>
<dbReference type="SUPFAM" id="SSF101960">
    <property type="entry name" value="Stabilizer of iron transporter SufD"/>
    <property type="match status" value="1"/>
</dbReference>
<dbReference type="PANTHER" id="PTHR43575:SF1">
    <property type="entry name" value="PROTEIN ABCI7, CHLOROPLASTIC"/>
    <property type="match status" value="1"/>
</dbReference>